<dbReference type="AlphaFoldDB" id="A0AAD3RPK2"/>
<comment type="caution">
    <text evidence="1">The sequence shown here is derived from an EMBL/GenBank/DDBJ whole genome shotgun (WGS) entry which is preliminary data.</text>
</comment>
<organism evidence="1 2">
    <name type="scientific">Cryptomeria japonica</name>
    <name type="common">Japanese cedar</name>
    <name type="synonym">Cupressus japonica</name>
    <dbReference type="NCBI Taxonomy" id="3369"/>
    <lineage>
        <taxon>Eukaryota</taxon>
        <taxon>Viridiplantae</taxon>
        <taxon>Streptophyta</taxon>
        <taxon>Embryophyta</taxon>
        <taxon>Tracheophyta</taxon>
        <taxon>Spermatophyta</taxon>
        <taxon>Pinopsida</taxon>
        <taxon>Pinidae</taxon>
        <taxon>Conifers II</taxon>
        <taxon>Cupressales</taxon>
        <taxon>Cupressaceae</taxon>
        <taxon>Cryptomeria</taxon>
    </lineage>
</organism>
<dbReference type="Proteomes" id="UP001234787">
    <property type="component" value="Unassembled WGS sequence"/>
</dbReference>
<reference evidence="1" key="1">
    <citation type="submission" date="2022-12" db="EMBL/GenBank/DDBJ databases">
        <title>Chromosome-Level Genome Assembly of Japanese Cedar (Cryptomeriajaponica D. Don).</title>
        <authorList>
            <person name="Fujino T."/>
            <person name="Yamaguchi K."/>
            <person name="Yokoyama T."/>
            <person name="Hamanaka T."/>
            <person name="Harazono Y."/>
            <person name="Kamada H."/>
            <person name="Kobayashi W."/>
            <person name="Ujino-Ihara T."/>
            <person name="Uchiyama K."/>
            <person name="Matsumoto A."/>
            <person name="Izuno A."/>
            <person name="Tsumura Y."/>
            <person name="Toyoda A."/>
            <person name="Shigenobu S."/>
            <person name="Moriguchi Y."/>
            <person name="Ueno S."/>
            <person name="Kasahara M."/>
        </authorList>
    </citation>
    <scope>NUCLEOTIDE SEQUENCE</scope>
</reference>
<proteinExistence type="predicted"/>
<name>A0AAD3RPK2_CRYJA</name>
<gene>
    <name evidence="1" type="ORF">SUGI_1315080</name>
</gene>
<evidence type="ECO:0000313" key="1">
    <source>
        <dbReference type="EMBL" id="GLJ57326.1"/>
    </source>
</evidence>
<protein>
    <submittedName>
        <fullName evidence="1">Uncharacterized protein</fullName>
    </submittedName>
</protein>
<accession>A0AAD3RPK2</accession>
<keyword evidence="2" id="KW-1185">Reference proteome</keyword>
<sequence length="92" mass="10439">MPLQKVFVGTTVLRDEICRWNGLCNSIFNSSLSLHCLLFCYNQNTPTFTTDSHLPTKRTCSSSLQQMLLISAHLILEKCLPIGFLLHDLRTV</sequence>
<evidence type="ECO:0000313" key="2">
    <source>
        <dbReference type="Proteomes" id="UP001234787"/>
    </source>
</evidence>
<dbReference type="EMBL" id="BSEH01000102">
    <property type="protein sequence ID" value="GLJ57326.1"/>
    <property type="molecule type" value="Genomic_DNA"/>
</dbReference>